<evidence type="ECO:0000313" key="3">
    <source>
        <dbReference type="EMBL" id="TGL58381.1"/>
    </source>
</evidence>
<evidence type="ECO:0000259" key="2">
    <source>
        <dbReference type="Pfam" id="PF04784"/>
    </source>
</evidence>
<dbReference type="Proteomes" id="UP000297762">
    <property type="component" value="Unassembled WGS sequence"/>
</dbReference>
<dbReference type="Pfam" id="PF04784">
    <property type="entry name" value="DUF547"/>
    <property type="match status" value="1"/>
</dbReference>
<keyword evidence="1" id="KW-1133">Transmembrane helix</keyword>
<feature type="transmembrane region" description="Helical" evidence="1">
    <location>
        <begin position="6"/>
        <end position="25"/>
    </location>
</feature>
<feature type="domain" description="DUF547" evidence="2">
    <location>
        <begin position="99"/>
        <end position="207"/>
    </location>
</feature>
<keyword evidence="4" id="KW-1185">Reference proteome</keyword>
<dbReference type="AlphaFoldDB" id="A0A4R9JYQ7"/>
<comment type="caution">
    <text evidence="3">The sequence shown here is derived from an EMBL/GenBank/DDBJ whole genome shotgun (WGS) entry which is preliminary data.</text>
</comment>
<accession>A0A4R9JYQ7</accession>
<dbReference type="PANTHER" id="PTHR46361:SF3">
    <property type="entry name" value="ELECTRON CARRIER_ PROTEIN DISULFIDE OXIDOREDUCTASE"/>
    <property type="match status" value="1"/>
</dbReference>
<proteinExistence type="predicted"/>
<organism evidence="3 4">
    <name type="scientific">Leptospira sarikeiensis</name>
    <dbReference type="NCBI Taxonomy" id="2484943"/>
    <lineage>
        <taxon>Bacteria</taxon>
        <taxon>Pseudomonadati</taxon>
        <taxon>Spirochaetota</taxon>
        <taxon>Spirochaetia</taxon>
        <taxon>Leptospirales</taxon>
        <taxon>Leptospiraceae</taxon>
        <taxon>Leptospira</taxon>
    </lineage>
</organism>
<dbReference type="InterPro" id="IPR006869">
    <property type="entry name" value="DUF547"/>
</dbReference>
<dbReference type="PANTHER" id="PTHR46361">
    <property type="entry name" value="ELECTRON CARRIER/ PROTEIN DISULFIDE OXIDOREDUCTASE"/>
    <property type="match status" value="1"/>
</dbReference>
<reference evidence="3" key="1">
    <citation type="journal article" date="2019" name="PLoS Negl. Trop. Dis.">
        <title>Revisiting the worldwide diversity of Leptospira species in the environment.</title>
        <authorList>
            <person name="Vincent A.T."/>
            <person name="Schiettekatte O."/>
            <person name="Bourhy P."/>
            <person name="Veyrier F.J."/>
            <person name="Picardeau M."/>
        </authorList>
    </citation>
    <scope>NUCLEOTIDE SEQUENCE [LARGE SCALE GENOMIC DNA]</scope>
    <source>
        <strain evidence="3">201702455</strain>
    </source>
</reference>
<gene>
    <name evidence="3" type="ORF">EHQ64_19020</name>
</gene>
<keyword evidence="1" id="KW-0472">Membrane</keyword>
<evidence type="ECO:0000313" key="4">
    <source>
        <dbReference type="Proteomes" id="UP000297762"/>
    </source>
</evidence>
<name>A0A4R9JYQ7_9LEPT</name>
<sequence length="282" mass="33787">MKFRIVIPVLFLGILLFLFYDLGIYRKLEWFRVWFYPPQVSQTKKLDYQFYGESFSHIRYERILKRVVDKKGKVDYKKLSSLEKELDIYISELKVASLEKYSSPEKLALFINAYNSFTLKLMLEWPNARSIQEIPKIKRWEDPKWNLANNKISLYTLEHKWIRENFSETLIHFALVCASNSCPGLKNTAYTGQNLKKELEEQARLFLKDPKNIRLDLDKNILSVSEIFDWYREDFGKEEGSVMSFILKYLDDMNLREELEKRSSKIRFEYIPYDWGKNDSSL</sequence>
<evidence type="ECO:0000256" key="1">
    <source>
        <dbReference type="SAM" id="Phobius"/>
    </source>
</evidence>
<keyword evidence="1" id="KW-0812">Transmembrane</keyword>
<dbReference type="EMBL" id="RQGF01000042">
    <property type="protein sequence ID" value="TGL58381.1"/>
    <property type="molecule type" value="Genomic_DNA"/>
</dbReference>
<dbReference type="OrthoDB" id="526867at2"/>
<protein>
    <submittedName>
        <fullName evidence="3">DUF547 domain-containing protein</fullName>
    </submittedName>
</protein>